<dbReference type="EMBL" id="ML996583">
    <property type="protein sequence ID" value="KAF2753666.1"/>
    <property type="molecule type" value="Genomic_DNA"/>
</dbReference>
<dbReference type="OrthoDB" id="376826at2759"/>
<dbReference type="RefSeq" id="XP_033596117.1">
    <property type="nucleotide sequence ID" value="XM_033747619.1"/>
</dbReference>
<dbReference type="GeneID" id="54488673"/>
<evidence type="ECO:0000313" key="2">
    <source>
        <dbReference type="Proteomes" id="UP000799437"/>
    </source>
</evidence>
<reference evidence="1" key="1">
    <citation type="journal article" date="2020" name="Stud. Mycol.">
        <title>101 Dothideomycetes genomes: a test case for predicting lifestyles and emergence of pathogens.</title>
        <authorList>
            <person name="Haridas S."/>
            <person name="Albert R."/>
            <person name="Binder M."/>
            <person name="Bloem J."/>
            <person name="Labutti K."/>
            <person name="Salamov A."/>
            <person name="Andreopoulos B."/>
            <person name="Baker S."/>
            <person name="Barry K."/>
            <person name="Bills G."/>
            <person name="Bluhm B."/>
            <person name="Cannon C."/>
            <person name="Castanera R."/>
            <person name="Culley D."/>
            <person name="Daum C."/>
            <person name="Ezra D."/>
            <person name="Gonzalez J."/>
            <person name="Henrissat B."/>
            <person name="Kuo A."/>
            <person name="Liang C."/>
            <person name="Lipzen A."/>
            <person name="Lutzoni F."/>
            <person name="Magnuson J."/>
            <person name="Mondo S."/>
            <person name="Nolan M."/>
            <person name="Ohm R."/>
            <person name="Pangilinan J."/>
            <person name="Park H.-J."/>
            <person name="Ramirez L."/>
            <person name="Alfaro M."/>
            <person name="Sun H."/>
            <person name="Tritt A."/>
            <person name="Yoshinaga Y."/>
            <person name="Zwiers L.-H."/>
            <person name="Turgeon B."/>
            <person name="Goodwin S."/>
            <person name="Spatafora J."/>
            <person name="Crous P."/>
            <person name="Grigoriev I."/>
        </authorList>
    </citation>
    <scope>NUCLEOTIDE SEQUENCE</scope>
    <source>
        <strain evidence="1">CBS 121739</strain>
    </source>
</reference>
<keyword evidence="2" id="KW-1185">Reference proteome</keyword>
<protein>
    <submittedName>
        <fullName evidence="1">Putative pathogenesis associated protein Cap20</fullName>
    </submittedName>
</protein>
<dbReference type="Pfam" id="PF17316">
    <property type="entry name" value="Perilipin_2"/>
    <property type="match status" value="1"/>
</dbReference>
<evidence type="ECO:0000313" key="1">
    <source>
        <dbReference type="EMBL" id="KAF2753666.1"/>
    </source>
</evidence>
<dbReference type="Proteomes" id="UP000799437">
    <property type="component" value="Unassembled WGS sequence"/>
</dbReference>
<accession>A0A6A6VV51</accession>
<name>A0A6A6VV51_9PEZI</name>
<dbReference type="AlphaFoldDB" id="A0A6A6VV51"/>
<proteinExistence type="predicted"/>
<sequence length="185" mass="20826">MSKTQTLVNGDAPQSKILSHITSYPVVHDSIDYYKSNSYGQKSLNIASDVYDRFAKPFFPYLQTPYSYVKPYAEKADSLGDDGLSKIESYVPIVKEDTEKVKTTVLNYAFLPLRVAGEGKDYIFSTFNDEYKKTDGEGVFKLAKATISTEMRVGLDAYQLLYQYLTKAKDSAQAKGTEIKEKTNN</sequence>
<gene>
    <name evidence="1" type="ORF">EJ05DRAFT_504762</name>
</gene>
<organism evidence="1 2">
    <name type="scientific">Pseudovirgaria hyperparasitica</name>
    <dbReference type="NCBI Taxonomy" id="470096"/>
    <lineage>
        <taxon>Eukaryota</taxon>
        <taxon>Fungi</taxon>
        <taxon>Dikarya</taxon>
        <taxon>Ascomycota</taxon>
        <taxon>Pezizomycotina</taxon>
        <taxon>Dothideomycetes</taxon>
        <taxon>Dothideomycetes incertae sedis</taxon>
        <taxon>Acrospermales</taxon>
        <taxon>Acrospermaceae</taxon>
        <taxon>Pseudovirgaria</taxon>
    </lineage>
</organism>